<accession>A0ABT8RBQ7</accession>
<evidence type="ECO:0000313" key="4">
    <source>
        <dbReference type="Proteomes" id="UP001168528"/>
    </source>
</evidence>
<dbReference type="Gene3D" id="2.120.10.10">
    <property type="match status" value="2"/>
</dbReference>
<dbReference type="RefSeq" id="WP_302040237.1">
    <property type="nucleotide sequence ID" value="NZ_JAUKPO010000019.1"/>
</dbReference>
<dbReference type="SUPFAM" id="SSF50939">
    <property type="entry name" value="Sialidases"/>
    <property type="match status" value="1"/>
</dbReference>
<feature type="region of interest" description="Disordered" evidence="1">
    <location>
        <begin position="29"/>
        <end position="55"/>
    </location>
</feature>
<dbReference type="EMBL" id="JAUKPO010000019">
    <property type="protein sequence ID" value="MDO1449434.1"/>
    <property type="molecule type" value="Genomic_DNA"/>
</dbReference>
<dbReference type="Gene3D" id="2.60.40.10">
    <property type="entry name" value="Immunoglobulins"/>
    <property type="match status" value="2"/>
</dbReference>
<gene>
    <name evidence="3" type="ORF">Q0590_24375</name>
</gene>
<feature type="domain" description="PKD/Chitinase" evidence="2">
    <location>
        <begin position="488"/>
        <end position="572"/>
    </location>
</feature>
<dbReference type="SMART" id="SM00089">
    <property type="entry name" value="PKD"/>
    <property type="match status" value="1"/>
</dbReference>
<dbReference type="Pfam" id="PF22352">
    <property type="entry name" value="K319L-like_PKD"/>
    <property type="match status" value="1"/>
</dbReference>
<organism evidence="3 4">
    <name type="scientific">Rhodocytophaga aerolata</name>
    <dbReference type="NCBI Taxonomy" id="455078"/>
    <lineage>
        <taxon>Bacteria</taxon>
        <taxon>Pseudomonadati</taxon>
        <taxon>Bacteroidota</taxon>
        <taxon>Cytophagia</taxon>
        <taxon>Cytophagales</taxon>
        <taxon>Rhodocytophagaceae</taxon>
        <taxon>Rhodocytophaga</taxon>
    </lineage>
</organism>
<dbReference type="InterPro" id="IPR013783">
    <property type="entry name" value="Ig-like_fold"/>
</dbReference>
<dbReference type="InterPro" id="IPR026444">
    <property type="entry name" value="Secre_tail"/>
</dbReference>
<proteinExistence type="predicted"/>
<sequence>MHYSLPHLLVRLLWVVLLPLQTYGQLPDDVPSRQQASRPAVQYSQQRQNVPGSARRLSAEALPGEIPNVNVSNLNGNESEVSISVNPTNRNNQVICAHAADFSVMNTFFTTDGGQTWTRVALGQAQDGNPATFRFDPTVAFAGDGNVYVAYGIDNGSNRDLVVARSTNGGASYDQFTIVDTEPSLDKWIIGTGPDSNTPNQFNVYLAYRINAGSNVVTRLASSYDQGATFPTDVLVTTTGDLNTFGMPAVGPNGEVYVVWDDQTNRPTSSDIRMAVSLDDGGTFSASRLVGTTAVTRNPTRYMIPAQPDRGVLAVPSIAVDRSGGPNNGRIYVAYTVVGGGGANDTDIIVRSSDNQGVNWSAPVTVNTDGGSNSQFLPWLDVDQITGQVVVVWYDARNDTDNQQVELFLGVSNNGGASFTNTLVSDNPSDQSTDNASRTSNNFLEYIGVASLNGVAFPVWADNSLDLSDLDIFTDQIPIGLPPVANAGPDQTIECAGHSGTAVTLDGSGSSDPNGDPLTYSWYEGATIIAGPTATATANVSLSPGVHVIRLEVNDGNLLTDSDEVTITIEDTTPPVITLNGASEIVLECGIDTYTELGATATDICDASVPVSISGTVDTHTPGTYLVTYNATDDSGNAAVEVVRTVKVVDTTPPVVTVLSAPTTLWSPNHKYFTLSLSNLTILVEDQCDTELSQNDVVITAATSDEQEDAKGGGDGATTQDIVISNNCRSVNLRAERKGGGNGRVYTIVLKVADASGNVGTTTYQVHVPHDKASGPLAVKDATQYSVTSSGCEPIAASAIAKAKNAIQAEEEFSTDFALEQNFPNPFRSQTLIRFTLPETTPVSLKVYNVLGQPVTQLINEVRQAGRHELNFDAFGLKSGTYLYLLEAGHFRSQKKMVIVP</sequence>
<dbReference type="SUPFAM" id="SSF49299">
    <property type="entry name" value="PKD domain"/>
    <property type="match status" value="1"/>
</dbReference>
<dbReference type="InterPro" id="IPR032179">
    <property type="entry name" value="Cry22Aa_Ig-like"/>
</dbReference>
<evidence type="ECO:0000259" key="2">
    <source>
        <dbReference type="SMART" id="SM00089"/>
    </source>
</evidence>
<evidence type="ECO:0000313" key="3">
    <source>
        <dbReference type="EMBL" id="MDO1449434.1"/>
    </source>
</evidence>
<dbReference type="InterPro" id="IPR022409">
    <property type="entry name" value="PKD/Chitinase_dom"/>
</dbReference>
<protein>
    <submittedName>
        <fullName evidence="3">DUF5011 domain-containing protein</fullName>
    </submittedName>
</protein>
<reference evidence="3" key="1">
    <citation type="submission" date="2023-07" db="EMBL/GenBank/DDBJ databases">
        <title>The genome sequence of Rhodocytophaga aerolata KACC 12507.</title>
        <authorList>
            <person name="Zhang X."/>
        </authorList>
    </citation>
    <scope>NUCLEOTIDE SEQUENCE</scope>
    <source>
        <strain evidence="3">KACC 12507</strain>
    </source>
</reference>
<feature type="compositionally biased region" description="Polar residues" evidence="1">
    <location>
        <begin position="32"/>
        <end position="51"/>
    </location>
</feature>
<dbReference type="NCBIfam" id="TIGR04183">
    <property type="entry name" value="Por_Secre_tail"/>
    <property type="match status" value="1"/>
</dbReference>
<evidence type="ECO:0000256" key="1">
    <source>
        <dbReference type="SAM" id="MobiDB-lite"/>
    </source>
</evidence>
<dbReference type="Proteomes" id="UP001168528">
    <property type="component" value="Unassembled WGS sequence"/>
</dbReference>
<name>A0ABT8RBQ7_9BACT</name>
<dbReference type="Pfam" id="PF18962">
    <property type="entry name" value="Por_Secre_tail"/>
    <property type="match status" value="1"/>
</dbReference>
<dbReference type="Gene3D" id="2.60.40.4070">
    <property type="match status" value="1"/>
</dbReference>
<keyword evidence="4" id="KW-1185">Reference proteome</keyword>
<dbReference type="InterPro" id="IPR035986">
    <property type="entry name" value="PKD_dom_sf"/>
</dbReference>
<comment type="caution">
    <text evidence="3">The sequence shown here is derived from an EMBL/GenBank/DDBJ whole genome shotgun (WGS) entry which is preliminary data.</text>
</comment>
<dbReference type="InterPro" id="IPR036278">
    <property type="entry name" value="Sialidase_sf"/>
</dbReference>
<dbReference type="Pfam" id="PF16403">
    <property type="entry name" value="Bact_surface_Ig-like"/>
    <property type="match status" value="1"/>
</dbReference>
<dbReference type="CDD" id="cd15482">
    <property type="entry name" value="Sialidase_non-viral"/>
    <property type="match status" value="2"/>
</dbReference>